<evidence type="ECO:0008006" key="5">
    <source>
        <dbReference type="Google" id="ProtNLM"/>
    </source>
</evidence>
<feature type="region of interest" description="Disordered" evidence="1">
    <location>
        <begin position="1"/>
        <end position="27"/>
    </location>
</feature>
<feature type="transmembrane region" description="Helical" evidence="2">
    <location>
        <begin position="78"/>
        <end position="100"/>
    </location>
</feature>
<organism evidence="3 4">
    <name type="scientific">Actinomyces bovis</name>
    <dbReference type="NCBI Taxonomy" id="1658"/>
    <lineage>
        <taxon>Bacteria</taxon>
        <taxon>Bacillati</taxon>
        <taxon>Actinomycetota</taxon>
        <taxon>Actinomycetes</taxon>
        <taxon>Actinomycetales</taxon>
        <taxon>Actinomycetaceae</taxon>
        <taxon>Actinomyces</taxon>
    </lineage>
</organism>
<feature type="compositionally biased region" description="Polar residues" evidence="1">
    <location>
        <begin position="1"/>
        <end position="16"/>
    </location>
</feature>
<dbReference type="Proteomes" id="UP000250006">
    <property type="component" value="Unassembled WGS sequence"/>
</dbReference>
<keyword evidence="4" id="KW-1185">Reference proteome</keyword>
<keyword evidence="2" id="KW-0472">Membrane</keyword>
<keyword evidence="2" id="KW-1133">Transmembrane helix</keyword>
<evidence type="ECO:0000313" key="3">
    <source>
        <dbReference type="EMBL" id="SPT54118.1"/>
    </source>
</evidence>
<evidence type="ECO:0000256" key="2">
    <source>
        <dbReference type="SAM" id="Phobius"/>
    </source>
</evidence>
<dbReference type="EMBL" id="UAPQ01000009">
    <property type="protein sequence ID" value="SPT54118.1"/>
    <property type="molecule type" value="Genomic_DNA"/>
</dbReference>
<comment type="caution">
    <text evidence="3">The sequence shown here is derived from an EMBL/GenBank/DDBJ whole genome shotgun (WGS) entry which is preliminary data.</text>
</comment>
<sequence length="255" mass="28373">MPRSGTSAQSSILSHVSKTEAPAPKKKNRVARLASNLKDSYTISKRTYPWIGWALLGILAGSVILAVLLSVITSQPLWYWLFLLLMIALVADMALLSWAVRRASYSQIENAPGAAKAVLDQIRRGWNIEQNPAFIDPKTQDVIWRAVGRPGVVLIAEGPVNRIRRSTEDEARKIKRILRNVPVHTIFVGPKEGQTRLIDLERTMRKLPTKPTSLTDTEVAEVSKRLTSLNSKGLPIPKGIDPSKVRPDHRALRGR</sequence>
<reference evidence="3 4" key="1">
    <citation type="submission" date="2018-06" db="EMBL/GenBank/DDBJ databases">
        <authorList>
            <consortium name="Pathogen Informatics"/>
            <person name="Doyle S."/>
        </authorList>
    </citation>
    <scope>NUCLEOTIDE SEQUENCE [LARGE SCALE GENOMIC DNA]</scope>
    <source>
        <strain evidence="3 4">NCTC11535</strain>
    </source>
</reference>
<accession>A0ABY1VSV5</accession>
<dbReference type="Pfam" id="PF13829">
    <property type="entry name" value="DUF4191"/>
    <property type="match status" value="1"/>
</dbReference>
<feature type="region of interest" description="Disordered" evidence="1">
    <location>
        <begin position="232"/>
        <end position="255"/>
    </location>
</feature>
<evidence type="ECO:0000256" key="1">
    <source>
        <dbReference type="SAM" id="MobiDB-lite"/>
    </source>
</evidence>
<protein>
    <recommendedName>
        <fullName evidence="5">DUF4191 domain-containing protein</fullName>
    </recommendedName>
</protein>
<keyword evidence="2" id="KW-0812">Transmembrane</keyword>
<dbReference type="RefSeq" id="WP_111837017.1">
    <property type="nucleotide sequence ID" value="NZ_UAPQ01000009.1"/>
</dbReference>
<name>A0ABY1VSV5_9ACTO</name>
<feature type="transmembrane region" description="Helical" evidence="2">
    <location>
        <begin position="50"/>
        <end position="72"/>
    </location>
</feature>
<proteinExistence type="predicted"/>
<evidence type="ECO:0000313" key="4">
    <source>
        <dbReference type="Proteomes" id="UP000250006"/>
    </source>
</evidence>
<feature type="compositionally biased region" description="Basic and acidic residues" evidence="1">
    <location>
        <begin position="241"/>
        <end position="255"/>
    </location>
</feature>
<dbReference type="InterPro" id="IPR025445">
    <property type="entry name" value="DUF4191"/>
</dbReference>
<gene>
    <name evidence="3" type="ORF">NCTC11535_01817</name>
</gene>